<protein>
    <submittedName>
        <fullName evidence="3">GGDEF-domain containing protein</fullName>
    </submittedName>
</protein>
<dbReference type="Proteomes" id="UP000241764">
    <property type="component" value="Unassembled WGS sequence"/>
</dbReference>
<reference evidence="4" key="1">
    <citation type="submission" date="2017-11" db="EMBL/GenBank/DDBJ databases">
        <authorList>
            <person name="Kuznetsova I."/>
            <person name="Sazanova A."/>
            <person name="Chirak E."/>
            <person name="Safronova V."/>
            <person name="Willems A."/>
        </authorList>
    </citation>
    <scope>NUCLEOTIDE SEQUENCE [LARGE SCALE GENOMIC DNA]</scope>
    <source>
        <strain evidence="4">CCBAU 03422</strain>
    </source>
</reference>
<dbReference type="SMART" id="SM00267">
    <property type="entry name" value="GGDEF"/>
    <property type="match status" value="1"/>
</dbReference>
<dbReference type="InterPro" id="IPR052155">
    <property type="entry name" value="Biofilm_reg_signaling"/>
</dbReference>
<dbReference type="CDD" id="cd01948">
    <property type="entry name" value="EAL"/>
    <property type="match status" value="1"/>
</dbReference>
<dbReference type="InterPro" id="IPR001633">
    <property type="entry name" value="EAL_dom"/>
</dbReference>
<dbReference type="InterPro" id="IPR000160">
    <property type="entry name" value="GGDEF_dom"/>
</dbReference>
<dbReference type="InterPro" id="IPR043128">
    <property type="entry name" value="Rev_trsase/Diguanyl_cyclase"/>
</dbReference>
<dbReference type="SUPFAM" id="SSF55073">
    <property type="entry name" value="Nucleotide cyclase"/>
    <property type="match status" value="1"/>
</dbReference>
<dbReference type="OrthoDB" id="9814202at2"/>
<dbReference type="SMART" id="SM00052">
    <property type="entry name" value="EAL"/>
    <property type="match status" value="1"/>
</dbReference>
<dbReference type="Gene3D" id="3.30.70.270">
    <property type="match status" value="1"/>
</dbReference>
<dbReference type="CDD" id="cd01949">
    <property type="entry name" value="GGDEF"/>
    <property type="match status" value="1"/>
</dbReference>
<evidence type="ECO:0000313" key="4">
    <source>
        <dbReference type="Proteomes" id="UP000241764"/>
    </source>
</evidence>
<dbReference type="Pfam" id="PF00990">
    <property type="entry name" value="GGDEF"/>
    <property type="match status" value="1"/>
</dbReference>
<dbReference type="SUPFAM" id="SSF141868">
    <property type="entry name" value="EAL domain-like"/>
    <property type="match status" value="1"/>
</dbReference>
<dbReference type="PANTHER" id="PTHR44757:SF2">
    <property type="entry name" value="BIOFILM ARCHITECTURE MAINTENANCE PROTEIN MBAA"/>
    <property type="match status" value="1"/>
</dbReference>
<proteinExistence type="predicted"/>
<dbReference type="PROSITE" id="PS50887">
    <property type="entry name" value="GGDEF"/>
    <property type="match status" value="1"/>
</dbReference>
<feature type="domain" description="GGDEF" evidence="2">
    <location>
        <begin position="217"/>
        <end position="350"/>
    </location>
</feature>
<dbReference type="InterPro" id="IPR035919">
    <property type="entry name" value="EAL_sf"/>
</dbReference>
<dbReference type="EMBL" id="PGGM01000019">
    <property type="protein sequence ID" value="PSH57472.1"/>
    <property type="molecule type" value="Genomic_DNA"/>
</dbReference>
<keyword evidence="4" id="KW-1185">Reference proteome</keyword>
<comment type="caution">
    <text evidence="3">The sequence shown here is derived from an EMBL/GenBank/DDBJ whole genome shotgun (WGS) entry which is preliminary data.</text>
</comment>
<accession>A0A2P7ATC5</accession>
<evidence type="ECO:0000313" key="3">
    <source>
        <dbReference type="EMBL" id="PSH57472.1"/>
    </source>
</evidence>
<dbReference type="AlphaFoldDB" id="A0A2P7ATC5"/>
<gene>
    <name evidence="3" type="ORF">CU103_28360</name>
</gene>
<dbReference type="Pfam" id="PF00563">
    <property type="entry name" value="EAL"/>
    <property type="match status" value="1"/>
</dbReference>
<feature type="domain" description="EAL" evidence="1">
    <location>
        <begin position="359"/>
        <end position="608"/>
    </location>
</feature>
<sequence length="622" mass="68762">MALDGWPLTHKAKTLCAPVYGYAIYRQCRGRTIRIFSQFWSRLLRRRASSDKAKRKRASGHSAASEARFGNLLANTTEIVSFYDRDLRLTHSSTDLKGTSGGVAAPGAAIWEIYPSFRDPKLRAALDRVLNGGPPANVELEVSSSEARGRVFLFGAADWLGIIERTSEPRRQGTGETQEHETLLHQASHDPLTGLENRRRFSERLQQALSGVDGSKEKVALLQIDLDEFKAVNDTLGHGAGDTLLQLVADRIRYQLQGGESAYRYAGDEFAVIQSGKEQPAEAERLAVSLVDTLKAPFLINGIPVFIGASIGIAFGLEHGTESEQLMRAADIALYAAKRDGRGCARIFNRSMLLLLEQRENLRRSLRSALRNGELHLEYQPIFRPPSSVVGFEALLRWHHPEVGTIPPSVFIPIAETDGLMDDIGRWVLEQACRQARTWPSWMTVAVNLSPAQFLSGALTDTVAQVIDAAGLRADRLELEITETVLLEKTVDNIDTLNTLNVLGIRISLDDFGTRYSSLSYLKNFPFDTLKIDQYFISDLETDQKSQAIVRSIIGLAHGLGMRVTAEGVETPGQARFLIEEDCDYLQGNWLGRPLPGETTRDFIRGSVPSAVGTSEGQNRAM</sequence>
<dbReference type="PANTHER" id="PTHR44757">
    <property type="entry name" value="DIGUANYLATE CYCLASE DGCP"/>
    <property type="match status" value="1"/>
</dbReference>
<name>A0A2P7ATC5_9HYPH</name>
<dbReference type="NCBIfam" id="TIGR00254">
    <property type="entry name" value="GGDEF"/>
    <property type="match status" value="1"/>
</dbReference>
<dbReference type="InterPro" id="IPR029787">
    <property type="entry name" value="Nucleotide_cyclase"/>
</dbReference>
<organism evidence="3 4">
    <name type="scientific">Phyllobacterium sophorae</name>
    <dbReference type="NCBI Taxonomy" id="1520277"/>
    <lineage>
        <taxon>Bacteria</taxon>
        <taxon>Pseudomonadati</taxon>
        <taxon>Pseudomonadota</taxon>
        <taxon>Alphaproteobacteria</taxon>
        <taxon>Hyphomicrobiales</taxon>
        <taxon>Phyllobacteriaceae</taxon>
        <taxon>Phyllobacterium</taxon>
    </lineage>
</organism>
<dbReference type="Gene3D" id="3.20.20.450">
    <property type="entry name" value="EAL domain"/>
    <property type="match status" value="1"/>
</dbReference>
<dbReference type="PROSITE" id="PS50883">
    <property type="entry name" value="EAL"/>
    <property type="match status" value="1"/>
</dbReference>
<evidence type="ECO:0000259" key="1">
    <source>
        <dbReference type="PROSITE" id="PS50883"/>
    </source>
</evidence>
<evidence type="ECO:0000259" key="2">
    <source>
        <dbReference type="PROSITE" id="PS50887"/>
    </source>
</evidence>